<feature type="transmembrane region" description="Helical" evidence="1">
    <location>
        <begin position="221"/>
        <end position="243"/>
    </location>
</feature>
<dbReference type="OrthoDB" id="8997240at2"/>
<dbReference type="Proteomes" id="UP000611459">
    <property type="component" value="Unassembled WGS sequence"/>
</dbReference>
<evidence type="ECO:0000313" key="3">
    <source>
        <dbReference type="EMBL" id="MBK1928643.1"/>
    </source>
</evidence>
<gene>
    <name evidence="2" type="ORF">BCCH1_15010</name>
    <name evidence="4" type="ORF">J4M89_04115</name>
    <name evidence="3" type="ORF">JIN94_01995</name>
    <name evidence="5" type="ORF">LXE91_17960</name>
</gene>
<dbReference type="EMBL" id="JAENIB010000001">
    <property type="protein sequence ID" value="MBK1928643.1"/>
    <property type="molecule type" value="Genomic_DNA"/>
</dbReference>
<reference evidence="2" key="1">
    <citation type="journal article" date="2016" name="Biosci. Biotechnol. Biochem.">
        <title>Bioconversion of AHX to AOH by resting cells of Burkholderia contaminans CH-1.</title>
        <authorList>
            <person name="Choi J.H."/>
            <person name="Kikuchi A."/>
            <person name="Pumkaeo P."/>
            <person name="Hirai H."/>
            <person name="Tokuyama S."/>
            <person name="Kawagishi H."/>
        </authorList>
    </citation>
    <scope>NUCLEOTIDE SEQUENCE</scope>
    <source>
        <strain evidence="2">CH-1</strain>
    </source>
</reference>
<dbReference type="EMBL" id="JAGEMX010000001">
    <property type="protein sequence ID" value="MBO1828562.1"/>
    <property type="molecule type" value="Genomic_DNA"/>
</dbReference>
<reference evidence="2" key="2">
    <citation type="journal article" date="2017" name="Genome Announc.">
        <title>High-Quality Draft Genome Sequence of Burkholderia contaminans CH-1, a Gram-Negative Bacterium That Metabolizes 2-Azahypoxanthine, a Plant Growth-Regulating Compound.</title>
        <authorList>
            <person name="Choi J.-H."/>
            <person name="Sugiura H."/>
            <person name="Moriuchi R."/>
            <person name="Kawagishi H."/>
            <person name="Dohra H."/>
        </authorList>
    </citation>
    <scope>NUCLEOTIDE SEQUENCE</scope>
    <source>
        <strain evidence="2">CH-1</strain>
    </source>
</reference>
<keyword evidence="1" id="KW-0812">Transmembrane</keyword>
<evidence type="ECO:0000313" key="4">
    <source>
        <dbReference type="EMBL" id="MBO1828562.1"/>
    </source>
</evidence>
<reference evidence="3" key="3">
    <citation type="submission" date="2021-01" db="EMBL/GenBank/DDBJ databases">
        <title>Outbreak of Burkholderia contaminns endophthalmitis traced to a clinical ventilation system.</title>
        <authorList>
            <person name="Lipuma J."/>
            <person name="Spilker T."/>
            <person name="Kratholm J."/>
        </authorList>
    </citation>
    <scope>NUCLEOTIDE SEQUENCE</scope>
    <source>
        <strain evidence="3">HI4954</strain>
    </source>
</reference>
<dbReference type="AlphaFoldDB" id="A0A250L398"/>
<feature type="transmembrane region" description="Helical" evidence="1">
    <location>
        <begin position="249"/>
        <end position="272"/>
    </location>
</feature>
<dbReference type="Proteomes" id="UP001220209">
    <property type="component" value="Chromosome 2"/>
</dbReference>
<evidence type="ECO:0000313" key="2">
    <source>
        <dbReference type="EMBL" id="BBA39080.1"/>
    </source>
</evidence>
<name>A0A250L398_9BURK</name>
<keyword evidence="1" id="KW-1133">Transmembrane helix</keyword>
<dbReference type="Proteomes" id="UP000664048">
    <property type="component" value="Unassembled WGS sequence"/>
</dbReference>
<dbReference type="GeneID" id="93190141"/>
<dbReference type="EMBL" id="AP018357">
    <property type="protein sequence ID" value="BBA39080.1"/>
    <property type="molecule type" value="Genomic_DNA"/>
</dbReference>
<accession>A0A250L398</accession>
<reference evidence="4 6" key="4">
    <citation type="submission" date="2021-03" db="EMBL/GenBank/DDBJ databases">
        <title>Clinical course, treatment and visual outcome of an outbreak of Burkholderia contaminans endophthalmitis following cataract surgery.</title>
        <authorList>
            <person name="Lind C."/>
            <person name="Olsen K."/>
            <person name="Angelsen N.K."/>
            <person name="Krefting E.A."/>
            <person name="Fossen K."/>
            <person name="Gravningen K."/>
            <person name="Depoorter E."/>
            <person name="Vandamme P."/>
            <person name="Bertelsen G."/>
        </authorList>
    </citation>
    <scope>NUCLEOTIDE SEQUENCE [LARGE SCALE GENOMIC DNA]</scope>
    <source>
        <strain evidence="4 6">51242556</strain>
    </source>
</reference>
<proteinExistence type="predicted"/>
<dbReference type="RefSeq" id="WP_135370716.1">
    <property type="nucleotide sequence ID" value="NZ_AP018357.1"/>
</dbReference>
<keyword evidence="6" id="KW-1185">Reference proteome</keyword>
<evidence type="ECO:0000313" key="6">
    <source>
        <dbReference type="Proteomes" id="UP000664048"/>
    </source>
</evidence>
<dbReference type="EMBL" id="CP090641">
    <property type="protein sequence ID" value="WFN20612.1"/>
    <property type="molecule type" value="Genomic_DNA"/>
</dbReference>
<evidence type="ECO:0000313" key="7">
    <source>
        <dbReference type="Proteomes" id="UP001220209"/>
    </source>
</evidence>
<evidence type="ECO:0000256" key="1">
    <source>
        <dbReference type="SAM" id="Phobius"/>
    </source>
</evidence>
<evidence type="ECO:0000313" key="5">
    <source>
        <dbReference type="EMBL" id="WFN20612.1"/>
    </source>
</evidence>
<protein>
    <submittedName>
        <fullName evidence="2">Uncharacterized protein</fullName>
    </submittedName>
</protein>
<organism evidence="2">
    <name type="scientific">Burkholderia contaminans</name>
    <dbReference type="NCBI Taxonomy" id="488447"/>
    <lineage>
        <taxon>Bacteria</taxon>
        <taxon>Pseudomonadati</taxon>
        <taxon>Pseudomonadota</taxon>
        <taxon>Betaproteobacteria</taxon>
        <taxon>Burkholderiales</taxon>
        <taxon>Burkholderiaceae</taxon>
        <taxon>Burkholderia</taxon>
        <taxon>Burkholderia cepacia complex</taxon>
    </lineage>
</organism>
<sequence length="311" mass="34254">MAAFAAAGSLALKRARTRLECGLFALERGGAMLSAAWKAPDMRKLAMDPCDINPCQSSCRMQRTPDTLPRCIVRVRSPETGITVSIYGEAMRLYLVSGTVSNLRFSREMYSPSKFQQIGETAAEFAPLLLEAVDKNRMAPQSDPERGRPKPPKGYWIEIEVAGRTLKGWFGCISIENGGHVDAVCDKSGLLMALHNPVARLIVFKPPCPDGLKPVFNTSLLYAYLAVTALLFFGQAVIYAFGISTRGQFFGLMPFMLAMTMSVVALFALLAFRHELINGRKTRKILKLLGLSDTASRLTAEYIGTGYAYRY</sequence>
<keyword evidence="1" id="KW-0472">Membrane</keyword>
<reference evidence="5 7" key="5">
    <citation type="submission" date="2021-12" db="EMBL/GenBank/DDBJ databases">
        <title>Genomic and phenotypic characterization of three Burkholderia contaminans isolates recovered from different sources.</title>
        <authorList>
            <person name="Lopez De Volder A."/>
            <person name="Fan Y."/>
            <person name="Nunvar J."/>
            <person name="Herrera T."/>
            <person name="Timp W."/>
            <person name="Degrossi J."/>
        </authorList>
    </citation>
    <scope>NUCLEOTIDE SEQUENCE [LARGE SCALE GENOMIC DNA]</scope>
    <source>
        <strain evidence="5 7">LMG 23361</strain>
    </source>
</reference>